<evidence type="ECO:0000313" key="2">
    <source>
        <dbReference type="Proteomes" id="UP000796880"/>
    </source>
</evidence>
<gene>
    <name evidence="1" type="ORF">FNV43_RR08566</name>
</gene>
<keyword evidence="2" id="KW-1185">Reference proteome</keyword>
<evidence type="ECO:0000313" key="1">
    <source>
        <dbReference type="EMBL" id="KAF3447860.1"/>
    </source>
</evidence>
<protein>
    <submittedName>
        <fullName evidence="1">Uncharacterized protein</fullName>
    </submittedName>
</protein>
<comment type="caution">
    <text evidence="1">The sequence shown here is derived from an EMBL/GenBank/DDBJ whole genome shotgun (WGS) entry which is preliminary data.</text>
</comment>
<accession>A0A8K0MJG4</accession>
<proteinExistence type="predicted"/>
<dbReference type="OrthoDB" id="1165133at2759"/>
<dbReference type="AlphaFoldDB" id="A0A8K0MJG4"/>
<organism evidence="1 2">
    <name type="scientific">Rhamnella rubrinervis</name>
    <dbReference type="NCBI Taxonomy" id="2594499"/>
    <lineage>
        <taxon>Eukaryota</taxon>
        <taxon>Viridiplantae</taxon>
        <taxon>Streptophyta</taxon>
        <taxon>Embryophyta</taxon>
        <taxon>Tracheophyta</taxon>
        <taxon>Spermatophyta</taxon>
        <taxon>Magnoliopsida</taxon>
        <taxon>eudicotyledons</taxon>
        <taxon>Gunneridae</taxon>
        <taxon>Pentapetalae</taxon>
        <taxon>rosids</taxon>
        <taxon>fabids</taxon>
        <taxon>Rosales</taxon>
        <taxon>Rhamnaceae</taxon>
        <taxon>rhamnoid group</taxon>
        <taxon>Rhamneae</taxon>
        <taxon>Rhamnella</taxon>
    </lineage>
</organism>
<sequence length="144" mass="16617">MTDHIFLLYSPCEQILNYTRVVGRQSSCDTLEFSFLRDYDDEFSLHAYGVHYSSCGPCGVRLVYEEDIEELKQVTSQYNNDQKDVQSAHSQSISQLSKLRLMGPIRCTLWTGLRGILDVDDNLELEMMRRGACEMDFNISNENL</sequence>
<name>A0A8K0MJG4_9ROSA</name>
<dbReference type="EMBL" id="VOIH02000004">
    <property type="protein sequence ID" value="KAF3447860.1"/>
    <property type="molecule type" value="Genomic_DNA"/>
</dbReference>
<reference evidence="1" key="1">
    <citation type="submission" date="2020-03" db="EMBL/GenBank/DDBJ databases">
        <title>A high-quality chromosome-level genome assembly of a woody plant with both climbing and erect habits, Rhamnella rubrinervis.</title>
        <authorList>
            <person name="Lu Z."/>
            <person name="Yang Y."/>
            <person name="Zhu X."/>
            <person name="Sun Y."/>
        </authorList>
    </citation>
    <scope>NUCLEOTIDE SEQUENCE</scope>
    <source>
        <strain evidence="1">BYM</strain>
        <tissue evidence="1">Leaf</tissue>
    </source>
</reference>
<dbReference type="Proteomes" id="UP000796880">
    <property type="component" value="Unassembled WGS sequence"/>
</dbReference>